<keyword evidence="7 8" id="KW-0624">Polysaccharide degradation</keyword>
<feature type="active site" evidence="8">
    <location>
        <position position="546"/>
    </location>
</feature>
<evidence type="ECO:0000256" key="8">
    <source>
        <dbReference type="PROSITE-ProRule" id="PRU10059"/>
    </source>
</evidence>
<protein>
    <recommendedName>
        <fullName evidence="10">Endoglucanase</fullName>
        <ecNumber evidence="10">3.2.1.4</ecNumber>
    </recommendedName>
</protein>
<evidence type="ECO:0000256" key="3">
    <source>
        <dbReference type="ARBA" id="ARBA00022801"/>
    </source>
</evidence>
<feature type="active site" evidence="9">
    <location>
        <position position="590"/>
    </location>
</feature>
<sequence length="636" mass="70790">MIRKPLIRRTNSLCHYVFSDILIVSYWHWNKYYCFVGSQFTNHSTRQRNQSTMWRCVALLVTTLLLAEAKNMTVDMEVTQHWDDNFEGRFCFNLPHPIIGFELVLHFSSGVKSIQQWLGDWLHPPTDCATTLTLLNQDSHGAHPAGEFCVKMMGKVCGAAAPGGQGTLVDLTDDGMQPPKVPHVTGAAQTKYNYAEVIEKSIMFYEAQRSGKLPANNRIPWRGDSALKDKGAGGEDLTGGWYDAGDNVKFNFPMAFSTTMLCWSLLEFPQAYSKSGQLNYMYDSIRWPLEYFIKCHTKPNELYVQVGSGSKDHGSWTSPERMDPNRPAYKIDASNPGSDVAMDMAAAMACGSMAFKSKDSAFSGKLLSHAKQIYSFAKAHQGFYSTSVSDAAAYYRSQNYTDENNWGAAWLYKATNDNQYLADAKVRYAHEPAWGFSWDEKLGGNHLLMYKLTGDDTYKSDIESTMTTWSKPGGMAYTPKCLAFRLEWGPLRYSANTAFFALMAAKYGVHAASYRQWAMCQIHYALGDTGRSYVVGFGTNPPKKPHHRASSCPMLPAPCGWEAQQNTGPNPHTLYGALVGGPGKSDDYTDDRKDYVHNEVACDYNAGFQGAVAALLQLAIDHELPSASKCTSCPNP</sequence>
<evidence type="ECO:0000256" key="5">
    <source>
        <dbReference type="ARBA" id="ARBA00023277"/>
    </source>
</evidence>
<evidence type="ECO:0000259" key="11">
    <source>
        <dbReference type="Pfam" id="PF00759"/>
    </source>
</evidence>
<comment type="similarity">
    <text evidence="2 8 10">Belongs to the glycosyl hydrolase 9 (cellulase E) family.</text>
</comment>
<evidence type="ECO:0000256" key="1">
    <source>
        <dbReference type="ARBA" id="ARBA00000966"/>
    </source>
</evidence>
<dbReference type="AlphaFoldDB" id="A0AAN9AUL8"/>
<keyword evidence="13" id="KW-1185">Reference proteome</keyword>
<dbReference type="EC" id="3.2.1.4" evidence="10"/>
<dbReference type="SUPFAM" id="SSF48208">
    <property type="entry name" value="Six-hairpin glycosidases"/>
    <property type="match status" value="1"/>
</dbReference>
<dbReference type="EMBL" id="JBAMIC010000019">
    <property type="protein sequence ID" value="KAK7093551.1"/>
    <property type="molecule type" value="Genomic_DNA"/>
</dbReference>
<keyword evidence="3 8" id="KW-0378">Hydrolase</keyword>
<dbReference type="InterPro" id="IPR033126">
    <property type="entry name" value="Glyco_hydro_9_Asp/Glu_AS"/>
</dbReference>
<evidence type="ECO:0000256" key="9">
    <source>
        <dbReference type="PROSITE-ProRule" id="PRU10060"/>
    </source>
</evidence>
<keyword evidence="5 8" id="KW-0119">Carbohydrate metabolism</keyword>
<dbReference type="InterPro" id="IPR001701">
    <property type="entry name" value="Glyco_hydro_9"/>
</dbReference>
<evidence type="ECO:0000256" key="6">
    <source>
        <dbReference type="ARBA" id="ARBA00023295"/>
    </source>
</evidence>
<accession>A0AAN9AUL8</accession>
<dbReference type="InterPro" id="IPR018221">
    <property type="entry name" value="Glyco_hydro_9_His_AS"/>
</dbReference>
<comment type="caution">
    <text evidence="12">The sequence shown here is derived from an EMBL/GenBank/DDBJ whole genome shotgun (WGS) entry which is preliminary data.</text>
</comment>
<evidence type="ECO:0000256" key="4">
    <source>
        <dbReference type="ARBA" id="ARBA00023001"/>
    </source>
</evidence>
<evidence type="ECO:0000313" key="12">
    <source>
        <dbReference type="EMBL" id="KAK7093551.1"/>
    </source>
</evidence>
<evidence type="ECO:0000256" key="10">
    <source>
        <dbReference type="RuleBase" id="RU361166"/>
    </source>
</evidence>
<evidence type="ECO:0000256" key="2">
    <source>
        <dbReference type="ARBA" id="ARBA00007072"/>
    </source>
</evidence>
<evidence type="ECO:0000313" key="13">
    <source>
        <dbReference type="Proteomes" id="UP001374579"/>
    </source>
</evidence>
<dbReference type="Pfam" id="PF00759">
    <property type="entry name" value="Glyco_hydro_9"/>
    <property type="match status" value="1"/>
</dbReference>
<dbReference type="InterPro" id="IPR012341">
    <property type="entry name" value="6hp_glycosidase-like_sf"/>
</dbReference>
<reference evidence="12 13" key="1">
    <citation type="submission" date="2024-02" db="EMBL/GenBank/DDBJ databases">
        <title>Chromosome-scale genome assembly of the rough periwinkle Littorina saxatilis.</title>
        <authorList>
            <person name="De Jode A."/>
            <person name="Faria R."/>
            <person name="Formenti G."/>
            <person name="Sims Y."/>
            <person name="Smith T.P."/>
            <person name="Tracey A."/>
            <person name="Wood J.M.D."/>
            <person name="Zagrodzka Z.B."/>
            <person name="Johannesson K."/>
            <person name="Butlin R.K."/>
            <person name="Leder E.H."/>
        </authorList>
    </citation>
    <scope>NUCLEOTIDE SEQUENCE [LARGE SCALE GENOMIC DNA]</scope>
    <source>
        <strain evidence="12">Snail1</strain>
        <tissue evidence="12">Muscle</tissue>
    </source>
</reference>
<dbReference type="GO" id="GO:0008810">
    <property type="term" value="F:cellulase activity"/>
    <property type="evidence" value="ECO:0007669"/>
    <property type="project" value="UniProtKB-EC"/>
</dbReference>
<evidence type="ECO:0000256" key="7">
    <source>
        <dbReference type="ARBA" id="ARBA00023326"/>
    </source>
</evidence>
<feature type="domain" description="Glycoside hydrolase family 9" evidence="11">
    <location>
        <begin position="194"/>
        <end position="611"/>
    </location>
</feature>
<comment type="catalytic activity">
    <reaction evidence="1 10">
        <text>Endohydrolysis of (1-&gt;4)-beta-D-glucosidic linkages in cellulose, lichenin and cereal beta-D-glucans.</text>
        <dbReference type="EC" id="3.2.1.4"/>
    </reaction>
</comment>
<dbReference type="PROSITE" id="PS00698">
    <property type="entry name" value="GH9_3"/>
    <property type="match status" value="1"/>
</dbReference>
<keyword evidence="4 10" id="KW-0136">Cellulose degradation</keyword>
<dbReference type="GO" id="GO:0030245">
    <property type="term" value="P:cellulose catabolic process"/>
    <property type="evidence" value="ECO:0007669"/>
    <property type="project" value="UniProtKB-KW"/>
</dbReference>
<dbReference type="InterPro" id="IPR008928">
    <property type="entry name" value="6-hairpin_glycosidase_sf"/>
</dbReference>
<dbReference type="PROSITE" id="PS00592">
    <property type="entry name" value="GH9_2"/>
    <property type="match status" value="1"/>
</dbReference>
<dbReference type="Proteomes" id="UP001374579">
    <property type="component" value="Unassembled WGS sequence"/>
</dbReference>
<gene>
    <name evidence="12" type="ORF">V1264_007278</name>
</gene>
<feature type="active site" evidence="9">
    <location>
        <position position="599"/>
    </location>
</feature>
<proteinExistence type="inferred from homology"/>
<organism evidence="12 13">
    <name type="scientific">Littorina saxatilis</name>
    <dbReference type="NCBI Taxonomy" id="31220"/>
    <lineage>
        <taxon>Eukaryota</taxon>
        <taxon>Metazoa</taxon>
        <taxon>Spiralia</taxon>
        <taxon>Lophotrochozoa</taxon>
        <taxon>Mollusca</taxon>
        <taxon>Gastropoda</taxon>
        <taxon>Caenogastropoda</taxon>
        <taxon>Littorinimorpha</taxon>
        <taxon>Littorinoidea</taxon>
        <taxon>Littorinidae</taxon>
        <taxon>Littorina</taxon>
    </lineage>
</organism>
<keyword evidence="6 8" id="KW-0326">Glycosidase</keyword>
<dbReference type="Gene3D" id="1.50.10.10">
    <property type="match status" value="1"/>
</dbReference>
<name>A0AAN9AUL8_9CAEN</name>
<dbReference type="PANTHER" id="PTHR22298">
    <property type="entry name" value="ENDO-1,4-BETA-GLUCANASE"/>
    <property type="match status" value="1"/>
</dbReference>